<feature type="non-terminal residue" evidence="1">
    <location>
        <position position="103"/>
    </location>
</feature>
<dbReference type="EMBL" id="JABFTP020000144">
    <property type="protein sequence ID" value="KAL3282555.1"/>
    <property type="molecule type" value="Genomic_DNA"/>
</dbReference>
<protein>
    <submittedName>
        <fullName evidence="1">Uncharacterized protein</fullName>
    </submittedName>
</protein>
<organism evidence="1 2">
    <name type="scientific">Cryptolaemus montrouzieri</name>
    <dbReference type="NCBI Taxonomy" id="559131"/>
    <lineage>
        <taxon>Eukaryota</taxon>
        <taxon>Metazoa</taxon>
        <taxon>Ecdysozoa</taxon>
        <taxon>Arthropoda</taxon>
        <taxon>Hexapoda</taxon>
        <taxon>Insecta</taxon>
        <taxon>Pterygota</taxon>
        <taxon>Neoptera</taxon>
        <taxon>Endopterygota</taxon>
        <taxon>Coleoptera</taxon>
        <taxon>Polyphaga</taxon>
        <taxon>Cucujiformia</taxon>
        <taxon>Coccinelloidea</taxon>
        <taxon>Coccinellidae</taxon>
        <taxon>Scymninae</taxon>
        <taxon>Scymnini</taxon>
        <taxon>Cryptolaemus</taxon>
    </lineage>
</organism>
<sequence length="103" mass="11736">MNKFPKRKGNTTNSAKTHRELLTRMGYSKDIKLVFNKILTEIKSRVESAKSLHENLAFLSGHAFLNMSTVDLQARGVDLARKYSKDLNVVDFCQELAVFKDLC</sequence>
<proteinExistence type="predicted"/>
<reference evidence="1 2" key="1">
    <citation type="journal article" date="2021" name="BMC Biol.">
        <title>Horizontally acquired antibacterial genes associated with adaptive radiation of ladybird beetles.</title>
        <authorList>
            <person name="Li H.S."/>
            <person name="Tang X.F."/>
            <person name="Huang Y.H."/>
            <person name="Xu Z.Y."/>
            <person name="Chen M.L."/>
            <person name="Du X.Y."/>
            <person name="Qiu B.Y."/>
            <person name="Chen P.T."/>
            <person name="Zhang W."/>
            <person name="Slipinski A."/>
            <person name="Escalona H.E."/>
            <person name="Waterhouse R.M."/>
            <person name="Zwick A."/>
            <person name="Pang H."/>
        </authorList>
    </citation>
    <scope>NUCLEOTIDE SEQUENCE [LARGE SCALE GENOMIC DNA]</scope>
    <source>
        <strain evidence="1">SYSU2018</strain>
    </source>
</reference>
<comment type="caution">
    <text evidence="1">The sequence shown here is derived from an EMBL/GenBank/DDBJ whole genome shotgun (WGS) entry which is preliminary data.</text>
</comment>
<keyword evidence="2" id="KW-1185">Reference proteome</keyword>
<evidence type="ECO:0000313" key="1">
    <source>
        <dbReference type="EMBL" id="KAL3282555.1"/>
    </source>
</evidence>
<accession>A0ABD2NV90</accession>
<dbReference type="AlphaFoldDB" id="A0ABD2NV90"/>
<dbReference type="Proteomes" id="UP001516400">
    <property type="component" value="Unassembled WGS sequence"/>
</dbReference>
<evidence type="ECO:0000313" key="2">
    <source>
        <dbReference type="Proteomes" id="UP001516400"/>
    </source>
</evidence>
<name>A0ABD2NV90_9CUCU</name>
<gene>
    <name evidence="1" type="ORF">HHI36_005735</name>
</gene>